<keyword evidence="1" id="KW-1133">Transmembrane helix</keyword>
<dbReference type="EMBL" id="JACOOK010000003">
    <property type="protein sequence ID" value="MBC5616995.1"/>
    <property type="molecule type" value="Genomic_DNA"/>
</dbReference>
<feature type="transmembrane region" description="Helical" evidence="1">
    <location>
        <begin position="16"/>
        <end position="34"/>
    </location>
</feature>
<reference evidence="2 3" key="1">
    <citation type="submission" date="2020-08" db="EMBL/GenBank/DDBJ databases">
        <title>Genome public.</title>
        <authorList>
            <person name="Liu C."/>
            <person name="Sun Q."/>
        </authorList>
    </citation>
    <scope>NUCLEOTIDE SEQUENCE [LARGE SCALE GENOMIC DNA]</scope>
    <source>
        <strain evidence="2 3">New-7</strain>
    </source>
</reference>
<sequence>MNGHGISEYPAKTRKYGVFTLSFIIVIGMGFCYVDLFTDAGWKSKWYWLYTAVSVCGLSFFLTGAGRPETGKTFRIGLPDCLLAALVLYCLSRAAAGQFAEAFLMRCTAFLPIYCLAGRVVRNRSFEPLSAAVAASALLLALYGIAQYAGLLPAGKTFRVVEISITRRVTPRCWR</sequence>
<name>A0ABR7CP80_9BACT</name>
<protein>
    <submittedName>
        <fullName evidence="2">Uncharacterized protein</fullName>
    </submittedName>
</protein>
<evidence type="ECO:0000256" key="1">
    <source>
        <dbReference type="SAM" id="Phobius"/>
    </source>
</evidence>
<evidence type="ECO:0000313" key="3">
    <source>
        <dbReference type="Proteomes" id="UP000636891"/>
    </source>
</evidence>
<gene>
    <name evidence="2" type="ORF">H8S08_08195</name>
</gene>
<keyword evidence="1" id="KW-0812">Transmembrane</keyword>
<feature type="transmembrane region" description="Helical" evidence="1">
    <location>
        <begin position="46"/>
        <end position="65"/>
    </location>
</feature>
<keyword evidence="3" id="KW-1185">Reference proteome</keyword>
<dbReference type="RefSeq" id="WP_186965881.1">
    <property type="nucleotide sequence ID" value="NZ_JACOOK010000003.1"/>
</dbReference>
<accession>A0ABR7CP80</accession>
<keyword evidence="1" id="KW-0472">Membrane</keyword>
<proteinExistence type="predicted"/>
<feature type="transmembrane region" description="Helical" evidence="1">
    <location>
        <begin position="128"/>
        <end position="149"/>
    </location>
</feature>
<evidence type="ECO:0000313" key="2">
    <source>
        <dbReference type="EMBL" id="MBC5616995.1"/>
    </source>
</evidence>
<organism evidence="2 3">
    <name type="scientific">Alistipes hominis</name>
    <dbReference type="NCBI Taxonomy" id="2763015"/>
    <lineage>
        <taxon>Bacteria</taxon>
        <taxon>Pseudomonadati</taxon>
        <taxon>Bacteroidota</taxon>
        <taxon>Bacteroidia</taxon>
        <taxon>Bacteroidales</taxon>
        <taxon>Rikenellaceae</taxon>
        <taxon>Alistipes</taxon>
    </lineage>
</organism>
<comment type="caution">
    <text evidence="2">The sequence shown here is derived from an EMBL/GenBank/DDBJ whole genome shotgun (WGS) entry which is preliminary data.</text>
</comment>
<dbReference type="Proteomes" id="UP000636891">
    <property type="component" value="Unassembled WGS sequence"/>
</dbReference>